<evidence type="ECO:0000313" key="2">
    <source>
        <dbReference type="EMBL" id="CTQ51305.1"/>
    </source>
</evidence>
<accession>A0A0M6YNT6</accession>
<keyword evidence="1" id="KW-1133">Transmembrane helix</keyword>
<feature type="transmembrane region" description="Helical" evidence="1">
    <location>
        <begin position="157"/>
        <end position="179"/>
    </location>
</feature>
<dbReference type="AlphaFoldDB" id="A0A0M6YNT6"/>
<protein>
    <submittedName>
        <fullName evidence="2">Uncharacterized protein</fullName>
    </submittedName>
</protein>
<keyword evidence="1" id="KW-0812">Transmembrane</keyword>
<proteinExistence type="predicted"/>
<dbReference type="EMBL" id="CXSU01000012">
    <property type="protein sequence ID" value="CTQ51305.1"/>
    <property type="molecule type" value="Genomic_DNA"/>
</dbReference>
<feature type="transmembrane region" description="Helical" evidence="1">
    <location>
        <begin position="78"/>
        <end position="97"/>
    </location>
</feature>
<sequence length="215" mass="23518">MRQTWPIWCLCTALILNIFQLLASPIASVIDEPAIRAAIAEGTRAFGMTQFGSCTSQLEHIASNADPNAITIGGIQPVFLVELVLLLTTFLLIFLVYSKSQPLLAEHPEVYSTKWTLVAGLALFLVDQARYLSTSVFPETKNFFTWSSYCLQGDLSWLFDALAYVPVYFGLGFALATFIRGTGRVTPKNAILGHHSIGLASEHYLITGTFPGPLG</sequence>
<evidence type="ECO:0000256" key="1">
    <source>
        <dbReference type="SAM" id="Phobius"/>
    </source>
</evidence>
<feature type="transmembrane region" description="Helical" evidence="1">
    <location>
        <begin position="117"/>
        <end position="137"/>
    </location>
</feature>
<keyword evidence="1" id="KW-0472">Membrane</keyword>
<keyword evidence="3" id="KW-1185">Reference proteome</keyword>
<evidence type="ECO:0000313" key="3">
    <source>
        <dbReference type="Proteomes" id="UP000049222"/>
    </source>
</evidence>
<dbReference type="Proteomes" id="UP000049222">
    <property type="component" value="Unassembled WGS sequence"/>
</dbReference>
<gene>
    <name evidence="2" type="ORF">JDO7802_03344</name>
</gene>
<reference evidence="2 3" key="1">
    <citation type="submission" date="2015-07" db="EMBL/GenBank/DDBJ databases">
        <authorList>
            <person name="Noorani M."/>
        </authorList>
    </citation>
    <scope>NUCLEOTIDE SEQUENCE [LARGE SCALE GENOMIC DNA]</scope>
    <source>
        <strain evidence="2 3">CECT 7802</strain>
    </source>
</reference>
<name>A0A0M6YNT6_9RHOB</name>
<organism evidence="2 3">
    <name type="scientific">Jannaschia donghaensis</name>
    <dbReference type="NCBI Taxonomy" id="420998"/>
    <lineage>
        <taxon>Bacteria</taxon>
        <taxon>Pseudomonadati</taxon>
        <taxon>Pseudomonadota</taxon>
        <taxon>Alphaproteobacteria</taxon>
        <taxon>Rhodobacterales</taxon>
        <taxon>Roseobacteraceae</taxon>
        <taxon>Jannaschia</taxon>
    </lineage>
</organism>